<proteinExistence type="inferred from homology"/>
<evidence type="ECO:0000256" key="9">
    <source>
        <dbReference type="SAM" id="MobiDB-lite"/>
    </source>
</evidence>
<evidence type="ECO:0000256" key="4">
    <source>
        <dbReference type="ARBA" id="ARBA00022803"/>
    </source>
</evidence>
<dbReference type="InterPro" id="IPR011990">
    <property type="entry name" value="TPR-like_helical_dom_sf"/>
</dbReference>
<evidence type="ECO:0000256" key="7">
    <source>
        <dbReference type="ARBA" id="ARBA00038030"/>
    </source>
</evidence>
<dbReference type="GO" id="GO:0016020">
    <property type="term" value="C:membrane"/>
    <property type="evidence" value="ECO:0007669"/>
    <property type="project" value="UniProtKB-SubCell"/>
</dbReference>
<keyword evidence="6" id="KW-0472">Membrane</keyword>
<dbReference type="Pfam" id="PF13181">
    <property type="entry name" value="TPR_8"/>
    <property type="match status" value="1"/>
</dbReference>
<comment type="subcellular location">
    <subcellularLocation>
        <location evidence="1">Membrane</location>
        <topology evidence="1">Single-pass membrane protein</topology>
    </subcellularLocation>
</comment>
<dbReference type="Gene3D" id="1.25.40.10">
    <property type="entry name" value="Tetratricopeptide repeat domain"/>
    <property type="match status" value="1"/>
</dbReference>
<keyword evidence="2" id="KW-0812">Transmembrane</keyword>
<feature type="signal peptide" evidence="10">
    <location>
        <begin position="1"/>
        <end position="33"/>
    </location>
</feature>
<dbReference type="EMBL" id="JAFLCK010000017">
    <property type="protein sequence ID" value="MBN8661218.1"/>
    <property type="molecule type" value="Genomic_DNA"/>
</dbReference>
<dbReference type="AlphaFoldDB" id="A0A8J7PIW7"/>
<dbReference type="PANTHER" id="PTHR46208:SF1">
    <property type="entry name" value="MITOCHONDRIAL IMPORT RECEPTOR SUBUNIT TOM70"/>
    <property type="match status" value="1"/>
</dbReference>
<keyword evidence="10" id="KW-0732">Signal</keyword>
<protein>
    <submittedName>
        <fullName evidence="11">Tetratricopeptide repeat protein</fullName>
    </submittedName>
</protein>
<dbReference type="Proteomes" id="UP000664277">
    <property type="component" value="Unassembled WGS sequence"/>
</dbReference>
<sequence>MSERHLHPLRNKNQKHLILALSSIFMLAPVATAAGAPTPGAAKADKLEKVEKTEKTAKAENTAGEAKQSKSESDTKAVKLVNEKIVPLLNAGYESLSKGDFQKAEQTLEKAVTIDDSSISAKRYLAFAQLKNGNSLKALKTLQSLAKLTQPGPLDWYIFGEAYLSASAAAHAKSCFNQALTLSPEYSAAKAGLIRSQIKLREFDEAFSTSQDALSKATDASVRKYFLSLYQRSYNLKEAAKRTFSNPVPESEPVSQPQETSPIMIQPTSGN</sequence>
<feature type="repeat" description="TPR" evidence="8">
    <location>
        <begin position="153"/>
        <end position="186"/>
    </location>
</feature>
<evidence type="ECO:0000313" key="12">
    <source>
        <dbReference type="Proteomes" id="UP000664277"/>
    </source>
</evidence>
<gene>
    <name evidence="11" type="ORF">J0M35_12700</name>
</gene>
<comment type="caution">
    <text evidence="11">The sequence shown here is derived from an EMBL/GenBank/DDBJ whole genome shotgun (WGS) entry which is preliminary data.</text>
</comment>
<feature type="chain" id="PRO_5035241479" evidence="10">
    <location>
        <begin position="34"/>
        <end position="271"/>
    </location>
</feature>
<keyword evidence="5" id="KW-1133">Transmembrane helix</keyword>
<dbReference type="GO" id="GO:0030943">
    <property type="term" value="F:mitochondrion targeting sequence binding"/>
    <property type="evidence" value="ECO:0007669"/>
    <property type="project" value="TreeGrafter"/>
</dbReference>
<organism evidence="11 12">
    <name type="scientific">Candidatus Obscuribacter phosphatis</name>
    <dbReference type="NCBI Taxonomy" id="1906157"/>
    <lineage>
        <taxon>Bacteria</taxon>
        <taxon>Bacillati</taxon>
        <taxon>Candidatus Melainabacteria</taxon>
        <taxon>Candidatus Obscuribacterales</taxon>
        <taxon>Candidatus Obscuribacteraceae</taxon>
        <taxon>Candidatus Obscuribacter</taxon>
    </lineage>
</organism>
<evidence type="ECO:0000256" key="5">
    <source>
        <dbReference type="ARBA" id="ARBA00022989"/>
    </source>
</evidence>
<keyword evidence="4 8" id="KW-0802">TPR repeat</keyword>
<feature type="compositionally biased region" description="Basic and acidic residues" evidence="9">
    <location>
        <begin position="43"/>
        <end position="58"/>
    </location>
</feature>
<feature type="compositionally biased region" description="Polar residues" evidence="9">
    <location>
        <begin position="243"/>
        <end position="271"/>
    </location>
</feature>
<dbReference type="SMART" id="SM00028">
    <property type="entry name" value="TPR"/>
    <property type="match status" value="2"/>
</dbReference>
<dbReference type="SUPFAM" id="SSF48452">
    <property type="entry name" value="TPR-like"/>
    <property type="match status" value="1"/>
</dbReference>
<feature type="region of interest" description="Disordered" evidence="9">
    <location>
        <begin position="241"/>
        <end position="271"/>
    </location>
</feature>
<accession>A0A8J7PIW7</accession>
<evidence type="ECO:0000313" key="11">
    <source>
        <dbReference type="EMBL" id="MBN8661218.1"/>
    </source>
</evidence>
<reference evidence="11" key="1">
    <citation type="submission" date="2021-02" db="EMBL/GenBank/DDBJ databases">
        <title>Genome-Resolved Metagenomics of a Microbial Community Performing Photosynthetic Biological Nutrient Removal.</title>
        <authorList>
            <person name="Mcdaniel E.A."/>
        </authorList>
    </citation>
    <scope>NUCLEOTIDE SEQUENCE</scope>
    <source>
        <strain evidence="11">UWPOB_OBS1</strain>
    </source>
</reference>
<dbReference type="PROSITE" id="PS50005">
    <property type="entry name" value="TPR"/>
    <property type="match status" value="1"/>
</dbReference>
<evidence type="ECO:0000256" key="6">
    <source>
        <dbReference type="ARBA" id="ARBA00023136"/>
    </source>
</evidence>
<evidence type="ECO:0000256" key="1">
    <source>
        <dbReference type="ARBA" id="ARBA00004167"/>
    </source>
</evidence>
<comment type="similarity">
    <text evidence="7">Belongs to the Tom70 family.</text>
</comment>
<evidence type="ECO:0000256" key="8">
    <source>
        <dbReference type="PROSITE-ProRule" id="PRU00339"/>
    </source>
</evidence>
<evidence type="ECO:0000256" key="10">
    <source>
        <dbReference type="SAM" id="SignalP"/>
    </source>
</evidence>
<evidence type="ECO:0000256" key="2">
    <source>
        <dbReference type="ARBA" id="ARBA00022692"/>
    </source>
</evidence>
<name>A0A8J7PIW7_9BACT</name>
<dbReference type="GO" id="GO:0008320">
    <property type="term" value="F:protein transmembrane transporter activity"/>
    <property type="evidence" value="ECO:0007669"/>
    <property type="project" value="TreeGrafter"/>
</dbReference>
<keyword evidence="3" id="KW-0677">Repeat</keyword>
<dbReference type="InterPro" id="IPR019734">
    <property type="entry name" value="TPR_rpt"/>
</dbReference>
<feature type="region of interest" description="Disordered" evidence="9">
    <location>
        <begin position="36"/>
        <end position="74"/>
    </location>
</feature>
<dbReference type="GO" id="GO:0030150">
    <property type="term" value="P:protein import into mitochondrial matrix"/>
    <property type="evidence" value="ECO:0007669"/>
    <property type="project" value="TreeGrafter"/>
</dbReference>
<dbReference type="PANTHER" id="PTHR46208">
    <property type="entry name" value="MITOCHONDRIAL IMPORT RECEPTOR SUBUNIT TOM70"/>
    <property type="match status" value="1"/>
</dbReference>
<evidence type="ECO:0000256" key="3">
    <source>
        <dbReference type="ARBA" id="ARBA00022737"/>
    </source>
</evidence>